<protein>
    <submittedName>
        <fullName evidence="2">AAA family ATPase</fullName>
    </submittedName>
</protein>
<evidence type="ECO:0000259" key="1">
    <source>
        <dbReference type="Pfam" id="PF13304"/>
    </source>
</evidence>
<dbReference type="GO" id="GO:0016887">
    <property type="term" value="F:ATP hydrolysis activity"/>
    <property type="evidence" value="ECO:0007669"/>
    <property type="project" value="InterPro"/>
</dbReference>
<dbReference type="RefSeq" id="WP_338598448.1">
    <property type="nucleotide sequence ID" value="NZ_CP146016.1"/>
</dbReference>
<feature type="domain" description="ATPase AAA-type core" evidence="1">
    <location>
        <begin position="2"/>
        <end position="280"/>
    </location>
</feature>
<proteinExistence type="predicted"/>
<dbReference type="InterPro" id="IPR027417">
    <property type="entry name" value="P-loop_NTPase"/>
</dbReference>
<evidence type="ECO:0000313" key="2">
    <source>
        <dbReference type="EMBL" id="WWQ59354.1"/>
    </source>
</evidence>
<gene>
    <name evidence="2" type="ORF">V6M85_07535</name>
</gene>
<dbReference type="SUPFAM" id="SSF52540">
    <property type="entry name" value="P-loop containing nucleoside triphosphate hydrolases"/>
    <property type="match status" value="1"/>
</dbReference>
<reference evidence="2 3" key="1">
    <citation type="submission" date="2024-02" db="EMBL/GenBank/DDBJ databases">
        <title>STSV induces naive adaptation in Sulfolobus.</title>
        <authorList>
            <person name="Xiang X."/>
            <person name="Song M."/>
        </authorList>
    </citation>
    <scope>NUCLEOTIDE SEQUENCE [LARGE SCALE GENOMIC DNA]</scope>
    <source>
        <strain evidence="2 3">RT2</strain>
    </source>
</reference>
<dbReference type="PANTHER" id="PTHR43581:SF4">
    <property type="entry name" value="ATP_GTP PHOSPHATASE"/>
    <property type="match status" value="1"/>
</dbReference>
<dbReference type="PANTHER" id="PTHR43581">
    <property type="entry name" value="ATP/GTP PHOSPHATASE"/>
    <property type="match status" value="1"/>
</dbReference>
<sequence>MEAFLLLREIVRPSGYPPLPFLNWSGYDKVVFMNDTSLDIYYEIEGTYDGKDFYYSLTINGYNGLLIKSEYLNLGNLKIERNLNKLTIEKNSFDIPQNLSMFSLVQSYGPITFSNLPLTQPDVSLMGFLSKFINDIIVLRIIPENAISPVPFNMPMMLRIDGYGLPKILQNLPMHEAVSMFLERFNLTLTPIITDDGKIKLNVKEKVDGNEIFYPANSLPSGLVKMLTIMVTVYMLKHSPIVIDEVENSLHVELLGRLIDLIRESEPQFIITTHSPAIVDLINPEDVILLERDKGETKASRLQNVKELKKKLEELGLTLSEWIF</sequence>
<dbReference type="Pfam" id="PF13304">
    <property type="entry name" value="AAA_21"/>
    <property type="match status" value="1"/>
</dbReference>
<dbReference type="GO" id="GO:0005524">
    <property type="term" value="F:ATP binding"/>
    <property type="evidence" value="ECO:0007669"/>
    <property type="project" value="InterPro"/>
</dbReference>
<name>A0AAX4KWS1_9CREN</name>
<keyword evidence="3" id="KW-1185">Reference proteome</keyword>
<dbReference type="InterPro" id="IPR051396">
    <property type="entry name" value="Bact_Antivir_Def_Nuclease"/>
</dbReference>
<accession>A0AAX4KWS1</accession>
<dbReference type="AlphaFoldDB" id="A0AAX4KWS1"/>
<dbReference type="GeneID" id="89336609"/>
<organism evidence="2 3">
    <name type="scientific">Sulfolobus tengchongensis</name>
    <dbReference type="NCBI Taxonomy" id="207809"/>
    <lineage>
        <taxon>Archaea</taxon>
        <taxon>Thermoproteota</taxon>
        <taxon>Thermoprotei</taxon>
        <taxon>Sulfolobales</taxon>
        <taxon>Sulfolobaceae</taxon>
        <taxon>Sulfolobus</taxon>
    </lineage>
</organism>
<evidence type="ECO:0000313" key="3">
    <source>
        <dbReference type="Proteomes" id="UP001432202"/>
    </source>
</evidence>
<dbReference type="Proteomes" id="UP001432202">
    <property type="component" value="Chromosome"/>
</dbReference>
<dbReference type="Gene3D" id="3.40.50.300">
    <property type="entry name" value="P-loop containing nucleotide triphosphate hydrolases"/>
    <property type="match status" value="1"/>
</dbReference>
<dbReference type="EMBL" id="CP146016">
    <property type="protein sequence ID" value="WWQ59354.1"/>
    <property type="molecule type" value="Genomic_DNA"/>
</dbReference>
<dbReference type="InterPro" id="IPR003959">
    <property type="entry name" value="ATPase_AAA_core"/>
</dbReference>